<dbReference type="Proteomes" id="UP000001683">
    <property type="component" value="Chromosome"/>
</dbReference>
<organism evidence="5 6">
    <name type="scientific">Natranaerobius thermophilus (strain ATCC BAA-1301 / DSM 18059 / JW/NM-WN-LF)</name>
    <dbReference type="NCBI Taxonomy" id="457570"/>
    <lineage>
        <taxon>Bacteria</taxon>
        <taxon>Bacillati</taxon>
        <taxon>Bacillota</taxon>
        <taxon>Clostridia</taxon>
        <taxon>Natranaerobiales</taxon>
        <taxon>Natranaerobiaceae</taxon>
        <taxon>Natranaerobius</taxon>
    </lineage>
</organism>
<dbReference type="PANTHER" id="PTHR30548:SF2">
    <property type="entry name" value="2-HYDROXYACYL-COA DEHYDRATASE,D-COMPONENT"/>
    <property type="match status" value="1"/>
</dbReference>
<keyword evidence="6" id="KW-1185">Reference proteome</keyword>
<gene>
    <name evidence="5" type="ordered locus">Nther_1771</name>
</gene>
<dbReference type="GO" id="GO:0016836">
    <property type="term" value="F:hydro-lyase activity"/>
    <property type="evidence" value="ECO:0007669"/>
    <property type="project" value="UniProtKB-ARBA"/>
</dbReference>
<dbReference type="EMBL" id="CP001034">
    <property type="protein sequence ID" value="ACB85343.1"/>
    <property type="molecule type" value="Genomic_DNA"/>
</dbReference>
<keyword evidence="3" id="KW-0411">Iron-sulfur</keyword>
<name>B2A5I8_NATTJ</name>
<reference evidence="5 6" key="1">
    <citation type="submission" date="2008-04" db="EMBL/GenBank/DDBJ databases">
        <title>Complete sequence of chromosome of Natranaerobius thermophilus JW/NM-WN-LF.</title>
        <authorList>
            <consortium name="US DOE Joint Genome Institute"/>
            <person name="Copeland A."/>
            <person name="Lucas S."/>
            <person name="Lapidus A."/>
            <person name="Glavina del Rio T."/>
            <person name="Dalin E."/>
            <person name="Tice H."/>
            <person name="Bruce D."/>
            <person name="Goodwin L."/>
            <person name="Pitluck S."/>
            <person name="Chertkov O."/>
            <person name="Brettin T."/>
            <person name="Detter J.C."/>
            <person name="Han C."/>
            <person name="Kuske C.R."/>
            <person name="Schmutz J."/>
            <person name="Larimer F."/>
            <person name="Land M."/>
            <person name="Hauser L."/>
            <person name="Kyrpides N."/>
            <person name="Lykidis A."/>
            <person name="Mesbah N.M."/>
            <person name="Wiegel J."/>
        </authorList>
    </citation>
    <scope>NUCLEOTIDE SEQUENCE [LARGE SCALE GENOMIC DNA]</scope>
    <source>
        <strain evidence="6">ATCC BAA-1301 / DSM 18059 / JW/NM-WN-LF</strain>
    </source>
</reference>
<evidence type="ECO:0000313" key="6">
    <source>
        <dbReference type="Proteomes" id="UP000001683"/>
    </source>
</evidence>
<keyword evidence="4" id="KW-0175">Coiled coil</keyword>
<evidence type="ECO:0000256" key="3">
    <source>
        <dbReference type="ARBA" id="ARBA00023014"/>
    </source>
</evidence>
<dbReference type="Pfam" id="PF06050">
    <property type="entry name" value="HGD-D"/>
    <property type="match status" value="1"/>
</dbReference>
<keyword evidence="3" id="KW-0479">Metal-binding</keyword>
<dbReference type="HOGENOM" id="CLU_047375_1_0_9"/>
<dbReference type="PANTHER" id="PTHR30548">
    <property type="entry name" value="2-HYDROXYGLUTARYL-COA DEHYDRATASE, D-COMPONENT-RELATED"/>
    <property type="match status" value="1"/>
</dbReference>
<sequence>MDPVKIFKEKIGGNFSRKALKSPQAYRLAKLMFVARNPYPFRGIKELTALGLDQTAKAYDDEQKVAFTTAFFPEEIVHALGCVPFAPEVAAATATSLNLSQELLKNSEKEGMSRDACSFHRVAAAGGPRDYFPIPDFFLASSHLCDGAPQLFRYLSQKYDRPYYFLDVPAQKDAQAVEYVAQQLEELIKEVTKNLNISLDEERLKEVIENSNRAREAQLYLNNIRKKYPGILPGAQAINLVYLHFLCQGLEKTPDIYNILAEEIENKASKNEHKTDAPRILWSHLRPFYENDIFTILEQELEVNIVFEEMNQVYWPPLDPAKPYESLARKIINNPLVGPLDYRMDYLKQIIDDYSVDGIIHFSHWGCRHAVGAVPLLKQKAKDLNVAFLNLDADCVDRQNYFSGQVRTRLESFIEMLSF</sequence>
<feature type="coiled-coil region" evidence="4">
    <location>
        <begin position="174"/>
        <end position="201"/>
    </location>
</feature>
<evidence type="ECO:0000256" key="4">
    <source>
        <dbReference type="SAM" id="Coils"/>
    </source>
</evidence>
<comment type="cofactor">
    <cofactor evidence="1">
        <name>[4Fe-4S] cluster</name>
        <dbReference type="ChEBI" id="CHEBI:49883"/>
    </cofactor>
</comment>
<dbReference type="Gene3D" id="3.40.50.11900">
    <property type="match status" value="1"/>
</dbReference>
<dbReference type="Gene3D" id="3.40.50.11890">
    <property type="match status" value="1"/>
</dbReference>
<dbReference type="eggNOG" id="COG1775">
    <property type="taxonomic scope" value="Bacteria"/>
</dbReference>
<evidence type="ECO:0000256" key="1">
    <source>
        <dbReference type="ARBA" id="ARBA00001966"/>
    </source>
</evidence>
<dbReference type="OrthoDB" id="9810278at2"/>
<dbReference type="InterPro" id="IPR010327">
    <property type="entry name" value="FldB/FldC_alpha/beta"/>
</dbReference>
<evidence type="ECO:0000313" key="5">
    <source>
        <dbReference type="EMBL" id="ACB85343.1"/>
    </source>
</evidence>
<dbReference type="KEGG" id="nth:Nther_1771"/>
<dbReference type="InParanoid" id="B2A5I8"/>
<reference evidence="5 6" key="2">
    <citation type="journal article" date="2011" name="J. Bacteriol.">
        <title>Complete genome sequence of the anaerobic, halophilic alkalithermophile Natranaerobius thermophilus JW/NM-WN-LF.</title>
        <authorList>
            <person name="Zhao B."/>
            <person name="Mesbah N.M."/>
            <person name="Dalin E."/>
            <person name="Goodwin L."/>
            <person name="Nolan M."/>
            <person name="Pitluck S."/>
            <person name="Chertkov O."/>
            <person name="Brettin T.S."/>
            <person name="Han J."/>
            <person name="Larimer F.W."/>
            <person name="Land M.L."/>
            <person name="Hauser L."/>
            <person name="Kyrpides N."/>
            <person name="Wiegel J."/>
        </authorList>
    </citation>
    <scope>NUCLEOTIDE SEQUENCE [LARGE SCALE GENOMIC DNA]</scope>
    <source>
        <strain evidence="6">ATCC BAA-1301 / DSM 18059 / JW/NM-WN-LF</strain>
    </source>
</reference>
<dbReference type="RefSeq" id="WP_012448210.1">
    <property type="nucleotide sequence ID" value="NC_010718.1"/>
</dbReference>
<accession>B2A5I8</accession>
<dbReference type="AlphaFoldDB" id="B2A5I8"/>
<dbReference type="STRING" id="457570.Nther_1771"/>
<proteinExistence type="inferred from homology"/>
<protein>
    <submittedName>
        <fullName evidence="5">2-hydroxyglutaryl-CoA dehydratase D-component</fullName>
    </submittedName>
</protein>
<comment type="similarity">
    <text evidence="2">Belongs to the FldB/FldC dehydratase alpha/beta subunit family.</text>
</comment>
<evidence type="ECO:0000256" key="2">
    <source>
        <dbReference type="ARBA" id="ARBA00005806"/>
    </source>
</evidence>
<keyword evidence="3" id="KW-0408">Iron</keyword>
<dbReference type="GO" id="GO:0051536">
    <property type="term" value="F:iron-sulfur cluster binding"/>
    <property type="evidence" value="ECO:0007669"/>
    <property type="project" value="UniProtKB-KW"/>
</dbReference>